<proteinExistence type="predicted"/>
<evidence type="ECO:0000313" key="3">
    <source>
        <dbReference type="WBParaSite" id="scf7180000419000.g3222"/>
    </source>
</evidence>
<reference evidence="3" key="1">
    <citation type="submission" date="2022-11" db="UniProtKB">
        <authorList>
            <consortium name="WormBaseParasite"/>
        </authorList>
    </citation>
    <scope>IDENTIFICATION</scope>
</reference>
<feature type="region of interest" description="Disordered" evidence="1">
    <location>
        <begin position="229"/>
        <end position="279"/>
    </location>
</feature>
<accession>A0A915NMB6</accession>
<dbReference type="Proteomes" id="UP000887560">
    <property type="component" value="Unplaced"/>
</dbReference>
<sequence length="279" mass="32308">MLVSFLANYAEYKLVCPEINKFGDVGGVLYTVNIVNFYSVDQPCVKSMLTNPADLIDSDRRFVRYRNEGFRTSINNYSVLAKKKMEFLLNFYNNIYGNFVFETWRQLQQIQMIIILMGKMNQRSVNYKYICDNLPIINQLCNQRRQLEQQTQEHANIPQQQVIEQTPHPSANPTLHGHETTKYPYNLGISAQQLTPAQLEEQNNRANLIWLEQQRQEEEARLRYGHHYEAGGSSHFQHPQQGGGSSSYNVPHFEYQHIWGNTLPQPPPQQGGPPQSLFG</sequence>
<dbReference type="WBParaSite" id="scf7180000419000.g3222">
    <property type="protein sequence ID" value="scf7180000419000.g3222"/>
    <property type="gene ID" value="scf7180000419000.g3222"/>
</dbReference>
<keyword evidence="2" id="KW-1185">Reference proteome</keyword>
<organism evidence="2 3">
    <name type="scientific">Meloidogyne floridensis</name>
    <dbReference type="NCBI Taxonomy" id="298350"/>
    <lineage>
        <taxon>Eukaryota</taxon>
        <taxon>Metazoa</taxon>
        <taxon>Ecdysozoa</taxon>
        <taxon>Nematoda</taxon>
        <taxon>Chromadorea</taxon>
        <taxon>Rhabditida</taxon>
        <taxon>Tylenchina</taxon>
        <taxon>Tylenchomorpha</taxon>
        <taxon>Tylenchoidea</taxon>
        <taxon>Meloidogynidae</taxon>
        <taxon>Meloidogyninae</taxon>
        <taxon>Meloidogyne</taxon>
    </lineage>
</organism>
<protein>
    <submittedName>
        <fullName evidence="3">Uncharacterized protein</fullName>
    </submittedName>
</protein>
<evidence type="ECO:0000256" key="1">
    <source>
        <dbReference type="SAM" id="MobiDB-lite"/>
    </source>
</evidence>
<dbReference type="AlphaFoldDB" id="A0A915NMB6"/>
<evidence type="ECO:0000313" key="2">
    <source>
        <dbReference type="Proteomes" id="UP000887560"/>
    </source>
</evidence>
<name>A0A915NMB6_9BILA</name>